<evidence type="ECO:0000256" key="6">
    <source>
        <dbReference type="ARBA" id="ARBA00023136"/>
    </source>
</evidence>
<feature type="transmembrane region" description="Helical" evidence="8">
    <location>
        <begin position="154"/>
        <end position="176"/>
    </location>
</feature>
<feature type="transmembrane region" description="Helical" evidence="8">
    <location>
        <begin position="234"/>
        <end position="259"/>
    </location>
</feature>
<feature type="domain" description="ABC transmembrane type-1" evidence="10">
    <location>
        <begin position="23"/>
        <end position="298"/>
    </location>
</feature>
<feature type="region of interest" description="Disordered" evidence="7">
    <location>
        <begin position="397"/>
        <end position="432"/>
    </location>
</feature>
<evidence type="ECO:0000256" key="2">
    <source>
        <dbReference type="ARBA" id="ARBA00022692"/>
    </source>
</evidence>
<dbReference type="InterPro" id="IPR003593">
    <property type="entry name" value="AAA+_ATPase"/>
</dbReference>
<dbReference type="AlphaFoldDB" id="A0A1S1Q453"/>
<gene>
    <name evidence="11" type="ORF">CC117_28850</name>
</gene>
<evidence type="ECO:0000313" key="12">
    <source>
        <dbReference type="Proteomes" id="UP000179627"/>
    </source>
</evidence>
<dbReference type="PROSITE" id="PS00211">
    <property type="entry name" value="ABC_TRANSPORTER_1"/>
    <property type="match status" value="1"/>
</dbReference>
<accession>A0A1S1Q453</accession>
<evidence type="ECO:0000313" key="11">
    <source>
        <dbReference type="EMBL" id="OHV29688.1"/>
    </source>
</evidence>
<dbReference type="InterPro" id="IPR003439">
    <property type="entry name" value="ABC_transporter-like_ATP-bd"/>
</dbReference>
<comment type="caution">
    <text evidence="11">The sequence shown here is derived from an EMBL/GenBank/DDBJ whole genome shotgun (WGS) entry which is preliminary data.</text>
</comment>
<dbReference type="PROSITE" id="PS50929">
    <property type="entry name" value="ABC_TM1F"/>
    <property type="match status" value="1"/>
</dbReference>
<dbReference type="Gene3D" id="1.20.1560.10">
    <property type="entry name" value="ABC transporter type 1, transmembrane domain"/>
    <property type="match status" value="1"/>
</dbReference>
<evidence type="ECO:0000256" key="5">
    <source>
        <dbReference type="ARBA" id="ARBA00022989"/>
    </source>
</evidence>
<dbReference type="GO" id="GO:0005524">
    <property type="term" value="F:ATP binding"/>
    <property type="evidence" value="ECO:0007669"/>
    <property type="project" value="UniProtKB-KW"/>
</dbReference>
<dbReference type="RefSeq" id="WP_071090334.1">
    <property type="nucleotide sequence ID" value="NZ_MBLM01000160.1"/>
</dbReference>
<dbReference type="PANTHER" id="PTHR24221">
    <property type="entry name" value="ATP-BINDING CASSETTE SUB-FAMILY B"/>
    <property type="match status" value="1"/>
</dbReference>
<dbReference type="InterPro" id="IPR039421">
    <property type="entry name" value="Type_1_exporter"/>
</dbReference>
<keyword evidence="6 8" id="KW-0472">Membrane</keyword>
<dbReference type="InterPro" id="IPR017871">
    <property type="entry name" value="ABC_transporter-like_CS"/>
</dbReference>
<keyword evidence="2 8" id="KW-0812">Transmembrane</keyword>
<feature type="region of interest" description="Disordered" evidence="7">
    <location>
        <begin position="319"/>
        <end position="340"/>
    </location>
</feature>
<evidence type="ECO:0000256" key="3">
    <source>
        <dbReference type="ARBA" id="ARBA00022741"/>
    </source>
</evidence>
<dbReference type="GO" id="GO:0140359">
    <property type="term" value="F:ABC-type transporter activity"/>
    <property type="evidence" value="ECO:0007669"/>
    <property type="project" value="InterPro"/>
</dbReference>
<dbReference type="GO" id="GO:0005886">
    <property type="term" value="C:plasma membrane"/>
    <property type="evidence" value="ECO:0007669"/>
    <property type="project" value="UniProtKB-SubCell"/>
</dbReference>
<evidence type="ECO:0000256" key="4">
    <source>
        <dbReference type="ARBA" id="ARBA00022840"/>
    </source>
</evidence>
<dbReference type="InterPro" id="IPR011527">
    <property type="entry name" value="ABC1_TM_dom"/>
</dbReference>
<dbReference type="GO" id="GO:0016887">
    <property type="term" value="F:ATP hydrolysis activity"/>
    <property type="evidence" value="ECO:0007669"/>
    <property type="project" value="InterPro"/>
</dbReference>
<dbReference type="Proteomes" id="UP000179627">
    <property type="component" value="Unassembled WGS sequence"/>
</dbReference>
<evidence type="ECO:0000259" key="10">
    <source>
        <dbReference type="PROSITE" id="PS50929"/>
    </source>
</evidence>
<dbReference type="SUPFAM" id="SSF52540">
    <property type="entry name" value="P-loop containing nucleoside triphosphate hydrolases"/>
    <property type="match status" value="2"/>
</dbReference>
<protein>
    <submittedName>
        <fullName evidence="11">Uncharacterized protein</fullName>
    </submittedName>
</protein>
<dbReference type="InterPro" id="IPR027417">
    <property type="entry name" value="P-loop_NTPase"/>
</dbReference>
<dbReference type="Gene3D" id="3.40.50.300">
    <property type="entry name" value="P-loop containing nucleotide triphosphate hydrolases"/>
    <property type="match status" value="1"/>
</dbReference>
<sequence>MAGILRYARGAGALTAATTAIRLAVGATYVAQAFLLADVLVTILRGDGVADQAGRFGWIIGLVVARAALLFAAEETRARTAGATKIAIRERAFAKVAELGPVHLAGDRAGDVTATLVDSVEALEGYFSRYIPALVAGIGTPLSAVVALTVTDGWLGLVVLAFALAAVTGPQLWLGVIGDRSDERMTATIALGSAVLDTMQGMATLKVFGASRRRRDELDVLGQRLIATWVREMAVALIAGAIFTASIVGGMAAVAWAAGSRLADGGLAVHAAFLALVLSAEALRPIAVLAESFHTTYDAAGAARRLDALFALEAPAPDVRPGSTPAAPRGTTPPGPSPALAAAPAVAFEDVTFTYPGARTPSLRNVSLRIAPGERVAIVGASGAGKSTLASLLVRFADPDRPRPDPQAAATQTPEPQMPEPRASTPGTAGPARAGRVCIGDVDIRTLPVDQVRSQVAMVSQRTHLFNGTVRENLLLTRPDASEADLGRAAAAAGAHAFVSELPAGYDTVIGEAGGRLSGGQRQRLAIARALLADAPILILDEATANVDAATEAAIHTALEALAAGRTTLVIAHRLSTVRDVDRIIVMADGRIVEEGDHTALLAARGAYHRLVTAQETAA</sequence>
<keyword evidence="5 8" id="KW-1133">Transmembrane helix</keyword>
<evidence type="ECO:0000256" key="1">
    <source>
        <dbReference type="ARBA" id="ARBA00004651"/>
    </source>
</evidence>
<feature type="compositionally biased region" description="Low complexity" evidence="7">
    <location>
        <begin position="321"/>
        <end position="330"/>
    </location>
</feature>
<dbReference type="InterPro" id="IPR036640">
    <property type="entry name" value="ABC1_TM_sf"/>
</dbReference>
<proteinExistence type="predicted"/>
<name>A0A1S1Q453_9ACTN</name>
<dbReference type="SUPFAM" id="SSF90123">
    <property type="entry name" value="ABC transporter transmembrane region"/>
    <property type="match status" value="1"/>
</dbReference>
<keyword evidence="4" id="KW-0067">ATP-binding</keyword>
<keyword evidence="3" id="KW-0547">Nucleotide-binding</keyword>
<dbReference type="SMART" id="SM00382">
    <property type="entry name" value="AAA"/>
    <property type="match status" value="1"/>
</dbReference>
<evidence type="ECO:0000256" key="7">
    <source>
        <dbReference type="SAM" id="MobiDB-lite"/>
    </source>
</evidence>
<feature type="transmembrane region" description="Helical" evidence="8">
    <location>
        <begin position="130"/>
        <end position="148"/>
    </location>
</feature>
<evidence type="ECO:0000256" key="8">
    <source>
        <dbReference type="SAM" id="Phobius"/>
    </source>
</evidence>
<dbReference type="PROSITE" id="PS50893">
    <property type="entry name" value="ABC_TRANSPORTER_2"/>
    <property type="match status" value="1"/>
</dbReference>
<reference evidence="12" key="1">
    <citation type="submission" date="2016-07" db="EMBL/GenBank/DDBJ databases">
        <title>Sequence Frankia sp. strain CcI1.17.</title>
        <authorList>
            <person name="Ghodhbane-Gtari F."/>
            <person name="Swanson E."/>
            <person name="Gueddou A."/>
            <person name="Morris K."/>
            <person name="Hezbri K."/>
            <person name="Ktari A."/>
            <person name="Nouioui I."/>
            <person name="Abebe-Akele F."/>
            <person name="Simpson S."/>
            <person name="Thomas K."/>
            <person name="Gtari M."/>
            <person name="Tisa L.S."/>
            <person name="Hurst S."/>
        </authorList>
    </citation>
    <scope>NUCLEOTIDE SEQUENCE [LARGE SCALE GENOMIC DNA]</scope>
    <source>
        <strain evidence="12">Cc1.17</strain>
    </source>
</reference>
<feature type="domain" description="ABC transporter" evidence="9">
    <location>
        <begin position="346"/>
        <end position="614"/>
    </location>
</feature>
<dbReference type="OrthoDB" id="9806127at2"/>
<dbReference type="Pfam" id="PF00664">
    <property type="entry name" value="ABC_membrane"/>
    <property type="match status" value="1"/>
</dbReference>
<comment type="subcellular location">
    <subcellularLocation>
        <location evidence="1">Cell membrane</location>
        <topology evidence="1">Multi-pass membrane protein</topology>
    </subcellularLocation>
</comment>
<dbReference type="EMBL" id="MBLM01000160">
    <property type="protein sequence ID" value="OHV29688.1"/>
    <property type="molecule type" value="Genomic_DNA"/>
</dbReference>
<feature type="transmembrane region" description="Helical" evidence="8">
    <location>
        <begin position="21"/>
        <end position="44"/>
    </location>
</feature>
<feature type="transmembrane region" description="Helical" evidence="8">
    <location>
        <begin position="56"/>
        <end position="73"/>
    </location>
</feature>
<organism evidence="11 12">
    <name type="scientific">Parafrankia colletiae</name>
    <dbReference type="NCBI Taxonomy" id="573497"/>
    <lineage>
        <taxon>Bacteria</taxon>
        <taxon>Bacillati</taxon>
        <taxon>Actinomycetota</taxon>
        <taxon>Actinomycetes</taxon>
        <taxon>Frankiales</taxon>
        <taxon>Frankiaceae</taxon>
        <taxon>Parafrankia</taxon>
    </lineage>
</organism>
<dbReference type="Pfam" id="PF00005">
    <property type="entry name" value="ABC_tran"/>
    <property type="match status" value="2"/>
</dbReference>
<evidence type="ECO:0000259" key="9">
    <source>
        <dbReference type="PROSITE" id="PS50893"/>
    </source>
</evidence>
<keyword evidence="12" id="KW-1185">Reference proteome</keyword>
<dbReference type="PANTHER" id="PTHR24221:SF654">
    <property type="entry name" value="ATP-BINDING CASSETTE SUB-FAMILY B MEMBER 6"/>
    <property type="match status" value="1"/>
</dbReference>